<proteinExistence type="predicted"/>
<dbReference type="RefSeq" id="WP_168101850.1">
    <property type="nucleotide sequence ID" value="NZ_JAATEN010000007.1"/>
</dbReference>
<evidence type="ECO:0000256" key="1">
    <source>
        <dbReference type="SAM" id="Phobius"/>
    </source>
</evidence>
<feature type="transmembrane region" description="Helical" evidence="1">
    <location>
        <begin position="43"/>
        <end position="63"/>
    </location>
</feature>
<keyword evidence="3" id="KW-1185">Reference proteome</keyword>
<comment type="caution">
    <text evidence="2">The sequence shown here is derived from an EMBL/GenBank/DDBJ whole genome shotgun (WGS) entry which is preliminary data.</text>
</comment>
<protein>
    <submittedName>
        <fullName evidence="2">Uncharacterized protein</fullName>
    </submittedName>
</protein>
<evidence type="ECO:0000313" key="2">
    <source>
        <dbReference type="EMBL" id="NJQ01261.1"/>
    </source>
</evidence>
<keyword evidence="1" id="KW-0812">Transmembrane</keyword>
<dbReference type="EMBL" id="JAATEN010000007">
    <property type="protein sequence ID" value="NJQ01261.1"/>
    <property type="molecule type" value="Genomic_DNA"/>
</dbReference>
<accession>A0ABX1BU66</accession>
<evidence type="ECO:0000313" key="3">
    <source>
        <dbReference type="Proteomes" id="UP000695264"/>
    </source>
</evidence>
<keyword evidence="1" id="KW-1133">Transmembrane helix</keyword>
<keyword evidence="1" id="KW-0472">Membrane</keyword>
<dbReference type="Proteomes" id="UP000695264">
    <property type="component" value="Unassembled WGS sequence"/>
</dbReference>
<gene>
    <name evidence="2" type="ORF">HCK00_12155</name>
</gene>
<sequence length="64" mass="7039">MHIVIGIFMSLFGLFFFFVGPQFTKRANSSKTGKAFDTYNRTIFRLAGGMIAIGGILYAVGVLE</sequence>
<feature type="transmembrane region" description="Helical" evidence="1">
    <location>
        <begin position="6"/>
        <end position="23"/>
    </location>
</feature>
<reference evidence="2 3" key="1">
    <citation type="submission" date="2020-03" db="EMBL/GenBank/DDBJ databases">
        <title>WGS of actinomycetes isolated from Thailand.</title>
        <authorList>
            <person name="Thawai C."/>
        </authorList>
    </citation>
    <scope>NUCLEOTIDE SEQUENCE [LARGE SCALE GENOMIC DNA]</scope>
    <source>
        <strain evidence="2 3">PLAI 1-29</strain>
    </source>
</reference>
<name>A0ABX1BU66_9ACTN</name>
<organism evidence="2 3">
    <name type="scientific">Streptomyces zingiberis</name>
    <dbReference type="NCBI Taxonomy" id="2053010"/>
    <lineage>
        <taxon>Bacteria</taxon>
        <taxon>Bacillati</taxon>
        <taxon>Actinomycetota</taxon>
        <taxon>Actinomycetes</taxon>
        <taxon>Kitasatosporales</taxon>
        <taxon>Streptomycetaceae</taxon>
        <taxon>Streptomyces</taxon>
    </lineage>
</organism>